<comment type="caution">
    <text evidence="3">The sequence shown here is derived from an EMBL/GenBank/DDBJ whole genome shotgun (WGS) entry which is preliminary data.</text>
</comment>
<dbReference type="AlphaFoldDB" id="A0A934W394"/>
<dbReference type="PANTHER" id="PTHR35585:SF1">
    <property type="entry name" value="HHE DOMAIN PROTEIN (AFU_ORTHOLOGUE AFUA_4G00730)"/>
    <property type="match status" value="1"/>
</dbReference>
<dbReference type="Proteomes" id="UP000622890">
    <property type="component" value="Unassembled WGS sequence"/>
</dbReference>
<evidence type="ECO:0000259" key="2">
    <source>
        <dbReference type="Pfam" id="PF01814"/>
    </source>
</evidence>
<dbReference type="CDD" id="cd12108">
    <property type="entry name" value="Hr-like"/>
    <property type="match status" value="1"/>
</dbReference>
<feature type="region of interest" description="Disordered" evidence="1">
    <location>
        <begin position="159"/>
        <end position="184"/>
    </location>
</feature>
<keyword evidence="4" id="KW-1185">Reference proteome</keyword>
<dbReference type="InterPro" id="IPR012312">
    <property type="entry name" value="Hemerythrin-like"/>
</dbReference>
<reference evidence="3" key="1">
    <citation type="submission" date="2021-01" db="EMBL/GenBank/DDBJ databases">
        <title>Genome sequence of strain Noviherbaspirillum sp. DKR-6.</title>
        <authorList>
            <person name="Chaudhary D.K."/>
        </authorList>
    </citation>
    <scope>NUCLEOTIDE SEQUENCE</scope>
    <source>
        <strain evidence="3">DKR-6</strain>
    </source>
</reference>
<accession>A0A934W394</accession>
<name>A0A934W394_9BURK</name>
<protein>
    <submittedName>
        <fullName evidence="3">Hemerythrin domain-containing protein</fullName>
    </submittedName>
</protein>
<evidence type="ECO:0000313" key="3">
    <source>
        <dbReference type="EMBL" id="MBK4737201.1"/>
    </source>
</evidence>
<dbReference type="PANTHER" id="PTHR35585">
    <property type="entry name" value="HHE DOMAIN PROTEIN (AFU_ORTHOLOGUE AFUA_4G00730)"/>
    <property type="match status" value="1"/>
</dbReference>
<dbReference type="Gene3D" id="1.20.120.520">
    <property type="entry name" value="nmb1532 protein domain like"/>
    <property type="match status" value="1"/>
</dbReference>
<sequence length="184" mass="20500">MTAAKKAAPSSKTKKSEHDAIAILIDDHKRVRKMFKQFEKMKEDGKPEEKQALAQQICEELKLHTEVEEQIFYPAVRKAIKEQDMLDEAEVEHASAKDLIALIEDGDPKDAMWSARVSVLGEYVEHHVTEEEEEMFPKAKKAKLDMESLGEQIEGMKMSRQGAADGASLQTGAGGAHTGNVTKH</sequence>
<evidence type="ECO:0000256" key="1">
    <source>
        <dbReference type="SAM" id="MobiDB-lite"/>
    </source>
</evidence>
<feature type="domain" description="Hemerythrin-like" evidence="2">
    <location>
        <begin position="20"/>
        <end position="139"/>
    </location>
</feature>
<gene>
    <name evidence="3" type="ORF">JJB74_21475</name>
</gene>
<organism evidence="3 4">
    <name type="scientific">Noviherbaspirillum pedocola</name>
    <dbReference type="NCBI Taxonomy" id="2801341"/>
    <lineage>
        <taxon>Bacteria</taxon>
        <taxon>Pseudomonadati</taxon>
        <taxon>Pseudomonadota</taxon>
        <taxon>Betaproteobacteria</taxon>
        <taxon>Burkholderiales</taxon>
        <taxon>Oxalobacteraceae</taxon>
        <taxon>Noviherbaspirillum</taxon>
    </lineage>
</organism>
<dbReference type="EMBL" id="JAEPBG010000010">
    <property type="protein sequence ID" value="MBK4737201.1"/>
    <property type="molecule type" value="Genomic_DNA"/>
</dbReference>
<evidence type="ECO:0000313" key="4">
    <source>
        <dbReference type="Proteomes" id="UP000622890"/>
    </source>
</evidence>
<proteinExistence type="predicted"/>
<dbReference type="Pfam" id="PF01814">
    <property type="entry name" value="Hemerythrin"/>
    <property type="match status" value="1"/>
</dbReference>
<dbReference type="RefSeq" id="WP_200595296.1">
    <property type="nucleotide sequence ID" value="NZ_JAEPBG010000010.1"/>
</dbReference>